<dbReference type="OrthoDB" id="6615663at2759"/>
<sequence>METKISRSAPELELQRAIHCLKYAETSTLQLKNVYSFVLKLNDGLKSAIIGLKATIRSLRRVEQERDYWKMRFETLQKCEDGGNWRLRYESLLERNVQLEEELRKIYTNEMAIEDFHSRVDVNSHFFTRSNGNGNCSNSNVSQSTTNQRRVNAIVDGNDDLDDVEEDESDFEDDSEGAGVGGFLPMIEGSSTNSFAEPAFNPTSLLKIKCEVNEDDDNEPEEEIEIKMQEYETNSNPGERALMIANNLSIMNSDNNNNEVGVQVDYEALRNCLAKDARQCPVCPRICSQRNSTVRHLIEVHHLDRSELMIRKFHKGYHFANFSK</sequence>
<dbReference type="EnsemblMetazoa" id="tetur08g04360.1">
    <property type="protein sequence ID" value="tetur08g04360.1"/>
    <property type="gene ID" value="tetur08g04360"/>
</dbReference>
<evidence type="ECO:0000313" key="3">
    <source>
        <dbReference type="EnsemblMetazoa" id="tetur08g04360.1"/>
    </source>
</evidence>
<dbReference type="EMBL" id="CAEY01001951">
    <property type="status" value="NOT_ANNOTATED_CDS"/>
    <property type="molecule type" value="Genomic_DNA"/>
</dbReference>
<dbReference type="Proteomes" id="UP000015104">
    <property type="component" value="Unassembled WGS sequence"/>
</dbReference>
<dbReference type="PROSITE" id="PS00028">
    <property type="entry name" value="ZINC_FINGER_C2H2_1"/>
    <property type="match status" value="1"/>
</dbReference>
<proteinExistence type="predicted"/>
<reference evidence="4" key="1">
    <citation type="submission" date="2011-08" db="EMBL/GenBank/DDBJ databases">
        <authorList>
            <person name="Rombauts S."/>
        </authorList>
    </citation>
    <scope>NUCLEOTIDE SEQUENCE</scope>
    <source>
        <strain evidence="4">London</strain>
    </source>
</reference>
<dbReference type="OMA" id="VCPRICS"/>
<accession>T1KBK0</accession>
<feature type="region of interest" description="Disordered" evidence="1">
    <location>
        <begin position="159"/>
        <end position="179"/>
    </location>
</feature>
<feature type="domain" description="C2H2-type" evidence="2">
    <location>
        <begin position="280"/>
        <end position="302"/>
    </location>
</feature>
<dbReference type="HOGENOM" id="CLU_858759_0_0_1"/>
<dbReference type="AlphaFoldDB" id="T1KBK0"/>
<evidence type="ECO:0000259" key="2">
    <source>
        <dbReference type="PROSITE" id="PS00028"/>
    </source>
</evidence>
<dbReference type="InterPro" id="IPR013087">
    <property type="entry name" value="Znf_C2H2_type"/>
</dbReference>
<evidence type="ECO:0000313" key="4">
    <source>
        <dbReference type="Proteomes" id="UP000015104"/>
    </source>
</evidence>
<feature type="compositionally biased region" description="Acidic residues" evidence="1">
    <location>
        <begin position="159"/>
        <end position="176"/>
    </location>
</feature>
<dbReference type="KEGG" id="tut:107362252"/>
<name>T1KBK0_TETUR</name>
<reference evidence="3" key="2">
    <citation type="submission" date="2015-06" db="UniProtKB">
        <authorList>
            <consortium name="EnsemblMetazoa"/>
        </authorList>
    </citation>
    <scope>IDENTIFICATION</scope>
</reference>
<organism evidence="3 4">
    <name type="scientific">Tetranychus urticae</name>
    <name type="common">Two-spotted spider mite</name>
    <dbReference type="NCBI Taxonomy" id="32264"/>
    <lineage>
        <taxon>Eukaryota</taxon>
        <taxon>Metazoa</taxon>
        <taxon>Ecdysozoa</taxon>
        <taxon>Arthropoda</taxon>
        <taxon>Chelicerata</taxon>
        <taxon>Arachnida</taxon>
        <taxon>Acari</taxon>
        <taxon>Acariformes</taxon>
        <taxon>Trombidiformes</taxon>
        <taxon>Prostigmata</taxon>
        <taxon>Eleutherengona</taxon>
        <taxon>Raphignathae</taxon>
        <taxon>Tetranychoidea</taxon>
        <taxon>Tetranychidae</taxon>
        <taxon>Tetranychus</taxon>
    </lineage>
</organism>
<evidence type="ECO:0000256" key="1">
    <source>
        <dbReference type="SAM" id="MobiDB-lite"/>
    </source>
</evidence>
<gene>
    <name evidence="3" type="primary">107362252</name>
</gene>
<protein>
    <recommendedName>
        <fullName evidence="2">C2H2-type domain-containing protein</fullName>
    </recommendedName>
</protein>
<keyword evidence="4" id="KW-1185">Reference proteome</keyword>